<dbReference type="InterPro" id="IPR015881">
    <property type="entry name" value="ARHD_Rieske_2Fe_2S"/>
</dbReference>
<dbReference type="RefSeq" id="WP_126923842.1">
    <property type="nucleotide sequence ID" value="NZ_ML133695.1"/>
</dbReference>
<dbReference type="InterPro" id="IPR017941">
    <property type="entry name" value="Rieske_2Fe-2S"/>
</dbReference>
<evidence type="ECO:0000259" key="6">
    <source>
        <dbReference type="PROSITE" id="PS51296"/>
    </source>
</evidence>
<evidence type="ECO:0000313" key="7">
    <source>
        <dbReference type="EMBL" id="RUM22111.1"/>
    </source>
</evidence>
<dbReference type="PROSITE" id="PS00570">
    <property type="entry name" value="RING_HYDROXYL_ALPHA"/>
    <property type="match status" value="1"/>
</dbReference>
<keyword evidence="3" id="KW-0560">Oxidoreductase</keyword>
<dbReference type="SUPFAM" id="SSF50022">
    <property type="entry name" value="ISP domain"/>
    <property type="match status" value="1"/>
</dbReference>
<dbReference type="GO" id="GO:0005506">
    <property type="term" value="F:iron ion binding"/>
    <property type="evidence" value="ECO:0007669"/>
    <property type="project" value="InterPro"/>
</dbReference>
<dbReference type="PROSITE" id="PS51296">
    <property type="entry name" value="RIESKE"/>
    <property type="match status" value="1"/>
</dbReference>
<dbReference type="Gene3D" id="2.102.10.10">
    <property type="entry name" value="Rieske [2Fe-2S] iron-sulphur domain"/>
    <property type="match status" value="1"/>
</dbReference>
<gene>
    <name evidence="7" type="ORF">EFQ99_24700</name>
</gene>
<name>A0A432PE41_9HYPH</name>
<dbReference type="EMBL" id="RJTH01000010">
    <property type="protein sequence ID" value="RUM22111.1"/>
    <property type="molecule type" value="Genomic_DNA"/>
</dbReference>
<dbReference type="OrthoDB" id="9800776at2"/>
<keyword evidence="4" id="KW-0408">Iron</keyword>
<protein>
    <submittedName>
        <fullName evidence="7">Rieske (2Fe-2S) protein</fullName>
    </submittedName>
</protein>
<accession>A0A432PE41</accession>
<evidence type="ECO:0000256" key="2">
    <source>
        <dbReference type="ARBA" id="ARBA00022723"/>
    </source>
</evidence>
<comment type="caution">
    <text evidence="7">The sequence shown here is derived from an EMBL/GenBank/DDBJ whole genome shotgun (WGS) entry which is preliminary data.</text>
</comment>
<dbReference type="GO" id="GO:0016491">
    <property type="term" value="F:oxidoreductase activity"/>
    <property type="evidence" value="ECO:0007669"/>
    <property type="project" value="UniProtKB-KW"/>
</dbReference>
<dbReference type="Pfam" id="PF00355">
    <property type="entry name" value="Rieske"/>
    <property type="match status" value="1"/>
</dbReference>
<dbReference type="GO" id="GO:0051537">
    <property type="term" value="F:2 iron, 2 sulfur cluster binding"/>
    <property type="evidence" value="ECO:0007669"/>
    <property type="project" value="UniProtKB-KW"/>
</dbReference>
<reference evidence="8" key="1">
    <citation type="submission" date="2018-11" db="EMBL/GenBank/DDBJ databases">
        <title>Rhizobium chutanense sp. nov., isolated from root nodules of Phaseolus vulgaris in China.</title>
        <authorList>
            <person name="Huo Y."/>
        </authorList>
    </citation>
    <scope>NUCLEOTIDE SEQUENCE [LARGE SCALE GENOMIC DNA]</scope>
    <source>
        <strain evidence="8">CCBAU 65647</strain>
    </source>
</reference>
<dbReference type="InterPro" id="IPR036922">
    <property type="entry name" value="Rieske_2Fe-2S_sf"/>
</dbReference>
<keyword evidence="2" id="KW-0479">Metal-binding</keyword>
<proteinExistence type="predicted"/>
<evidence type="ECO:0000256" key="4">
    <source>
        <dbReference type="ARBA" id="ARBA00023004"/>
    </source>
</evidence>
<dbReference type="PANTHER" id="PTHR21266:SF60">
    <property type="entry name" value="3-KETOSTEROID-9-ALPHA-MONOOXYGENASE, OXYGENASE COMPONENT"/>
    <property type="match status" value="1"/>
</dbReference>
<organism evidence="7 8">
    <name type="scientific">Rhizobium vallis</name>
    <dbReference type="NCBI Taxonomy" id="634290"/>
    <lineage>
        <taxon>Bacteria</taxon>
        <taxon>Pseudomonadati</taxon>
        <taxon>Pseudomonadota</taxon>
        <taxon>Alphaproteobacteria</taxon>
        <taxon>Hyphomicrobiales</taxon>
        <taxon>Rhizobiaceae</taxon>
        <taxon>Rhizobium/Agrobacterium group</taxon>
        <taxon>Rhizobium</taxon>
    </lineage>
</organism>
<keyword evidence="8" id="KW-1185">Reference proteome</keyword>
<evidence type="ECO:0000313" key="8">
    <source>
        <dbReference type="Proteomes" id="UP000278823"/>
    </source>
</evidence>
<dbReference type="PANTHER" id="PTHR21266">
    <property type="entry name" value="IRON-SULFUR DOMAIN CONTAINING PROTEIN"/>
    <property type="match status" value="1"/>
</dbReference>
<keyword evidence="1" id="KW-0001">2Fe-2S</keyword>
<dbReference type="InterPro" id="IPR050584">
    <property type="entry name" value="Cholesterol_7-desaturase"/>
</dbReference>
<feature type="domain" description="Rieske" evidence="6">
    <location>
        <begin position="9"/>
        <end position="113"/>
    </location>
</feature>
<evidence type="ECO:0000256" key="1">
    <source>
        <dbReference type="ARBA" id="ARBA00022714"/>
    </source>
</evidence>
<keyword evidence="5" id="KW-0411">Iron-sulfur</keyword>
<evidence type="ECO:0000256" key="5">
    <source>
        <dbReference type="ARBA" id="ARBA00023014"/>
    </source>
</evidence>
<evidence type="ECO:0000256" key="3">
    <source>
        <dbReference type="ARBA" id="ARBA00023002"/>
    </source>
</evidence>
<dbReference type="AlphaFoldDB" id="A0A432PE41"/>
<sequence length="213" mass="22878">MPSDTAGSWMPVALSDDLPPATVIPASTPAWSIALWRSQSGCVSAASDRCPHRGMRLSQGFVRGEALSCIYHGWSYSPAGECVRIPAHPDLVPPETIRVAVQRIEESDGIVWVAIGEPAMPPPRLGHLSPIRSLTINAEIEAIEAAAGGKAGADGLIQLVDCPWVRLLPMAQIGCTLIHVLVERDRNVADRVTASRIAEAVRRRAETRQRDAA</sequence>
<dbReference type="Proteomes" id="UP000278823">
    <property type="component" value="Unassembled WGS sequence"/>
</dbReference>